<accession>A0AAV0X0C3</accession>
<dbReference type="AlphaFoldDB" id="A0AAV0X0C3"/>
<organism evidence="1 2">
    <name type="scientific">Macrosiphum euphorbiae</name>
    <name type="common">potato aphid</name>
    <dbReference type="NCBI Taxonomy" id="13131"/>
    <lineage>
        <taxon>Eukaryota</taxon>
        <taxon>Metazoa</taxon>
        <taxon>Ecdysozoa</taxon>
        <taxon>Arthropoda</taxon>
        <taxon>Hexapoda</taxon>
        <taxon>Insecta</taxon>
        <taxon>Pterygota</taxon>
        <taxon>Neoptera</taxon>
        <taxon>Paraneoptera</taxon>
        <taxon>Hemiptera</taxon>
        <taxon>Sternorrhyncha</taxon>
        <taxon>Aphidomorpha</taxon>
        <taxon>Aphidoidea</taxon>
        <taxon>Aphididae</taxon>
        <taxon>Macrosiphini</taxon>
        <taxon>Macrosiphum</taxon>
    </lineage>
</organism>
<evidence type="ECO:0000313" key="2">
    <source>
        <dbReference type="Proteomes" id="UP001160148"/>
    </source>
</evidence>
<dbReference type="EMBL" id="CARXXK010000003">
    <property type="protein sequence ID" value="CAI6361277.1"/>
    <property type="molecule type" value="Genomic_DNA"/>
</dbReference>
<proteinExistence type="predicted"/>
<name>A0AAV0X0C3_9HEMI</name>
<protein>
    <submittedName>
        <fullName evidence="1">Uncharacterized protein</fullName>
    </submittedName>
</protein>
<sequence length="78" mass="8900">MTLSPIVSFDSVKKKNVLEPPTTSPRGPLRCNVYAIDVYNLRTTQQHRRDDRSRNFYGQIAFLGKTPFHLTTTATTET</sequence>
<dbReference type="Proteomes" id="UP001160148">
    <property type="component" value="Unassembled WGS sequence"/>
</dbReference>
<reference evidence="1 2" key="1">
    <citation type="submission" date="2023-01" db="EMBL/GenBank/DDBJ databases">
        <authorList>
            <person name="Whitehead M."/>
        </authorList>
    </citation>
    <scope>NUCLEOTIDE SEQUENCE [LARGE SCALE GENOMIC DNA]</scope>
</reference>
<comment type="caution">
    <text evidence="1">The sequence shown here is derived from an EMBL/GenBank/DDBJ whole genome shotgun (WGS) entry which is preliminary data.</text>
</comment>
<keyword evidence="2" id="KW-1185">Reference proteome</keyword>
<gene>
    <name evidence="1" type="ORF">MEUPH1_LOCUS16481</name>
</gene>
<evidence type="ECO:0000313" key="1">
    <source>
        <dbReference type="EMBL" id="CAI6361277.1"/>
    </source>
</evidence>